<dbReference type="SMART" id="SM00271">
    <property type="entry name" value="DnaJ"/>
    <property type="match status" value="1"/>
</dbReference>
<dbReference type="InterPro" id="IPR009073">
    <property type="entry name" value="HscB_oligo_C"/>
</dbReference>
<dbReference type="NCBIfam" id="TIGR00714">
    <property type="entry name" value="hscB"/>
    <property type="match status" value="1"/>
</dbReference>
<dbReference type="EMBL" id="OU892287">
    <property type="protein sequence ID" value="CAG9762400.1"/>
    <property type="molecule type" value="Genomic_DNA"/>
</dbReference>
<protein>
    <recommendedName>
        <fullName evidence="3">J domain-containing protein</fullName>
    </recommendedName>
</protein>
<gene>
    <name evidence="4" type="ORF">CEUTPL_LOCUS3080</name>
</gene>
<dbReference type="OrthoDB" id="448954at2759"/>
<dbReference type="PANTHER" id="PTHR14021">
    <property type="entry name" value="IRON-SULFUR CLUSTER CO-CHAPERONE PROTEIN HSCB"/>
    <property type="match status" value="1"/>
</dbReference>
<name>A0A9N9QAJ2_9CUCU</name>
<dbReference type="Proteomes" id="UP001152799">
    <property type="component" value="Chromosome 11"/>
</dbReference>
<dbReference type="GO" id="GO:0044571">
    <property type="term" value="P:[2Fe-2S] cluster assembly"/>
    <property type="evidence" value="ECO:0007669"/>
    <property type="project" value="InterPro"/>
</dbReference>
<accession>A0A9N9QAJ2</accession>
<sequence>MSLVKQILKIVTTNHKYNTYHTLNKSHTKLTRLSQNYISQRFNPNVCWKCGLERKNLLSVFCSECYVIQNPQETENYFRLLNLDEKFDIDTKELRNKYRALQSHLHPDKFTNKSKEEQSISANYSSLVNKAYSNLQVPLKRAEHLLQLKGDKLGEEQTLDDPEFLMEMMELNEELDNISDIEELKKFNIKNKNQLEIIAKSIDECFRKNDLKQAKAFVIKMKYYSSLGNRINGLLREKGVVD</sequence>
<dbReference type="PANTHER" id="PTHR14021:SF15">
    <property type="entry name" value="IRON-SULFUR CLUSTER CO-CHAPERONE PROTEIN HSCB"/>
    <property type="match status" value="1"/>
</dbReference>
<evidence type="ECO:0000313" key="4">
    <source>
        <dbReference type="EMBL" id="CAG9762400.1"/>
    </source>
</evidence>
<dbReference type="GO" id="GO:0001671">
    <property type="term" value="F:ATPase activator activity"/>
    <property type="evidence" value="ECO:0007669"/>
    <property type="project" value="InterPro"/>
</dbReference>
<feature type="domain" description="J" evidence="3">
    <location>
        <begin position="76"/>
        <end position="154"/>
    </location>
</feature>
<dbReference type="SUPFAM" id="SSF46565">
    <property type="entry name" value="Chaperone J-domain"/>
    <property type="match status" value="1"/>
</dbReference>
<evidence type="ECO:0000256" key="2">
    <source>
        <dbReference type="ARBA" id="ARBA00023186"/>
    </source>
</evidence>
<dbReference type="InterPro" id="IPR036386">
    <property type="entry name" value="HscB_C_sf"/>
</dbReference>
<comment type="similarity">
    <text evidence="1">Belongs to the HscB family.</text>
</comment>
<dbReference type="GO" id="GO:0051259">
    <property type="term" value="P:protein complex oligomerization"/>
    <property type="evidence" value="ECO:0007669"/>
    <property type="project" value="InterPro"/>
</dbReference>
<evidence type="ECO:0000259" key="3">
    <source>
        <dbReference type="PROSITE" id="PS50076"/>
    </source>
</evidence>
<dbReference type="CDD" id="cd06257">
    <property type="entry name" value="DnaJ"/>
    <property type="match status" value="1"/>
</dbReference>
<dbReference type="AlphaFoldDB" id="A0A9N9QAJ2"/>
<dbReference type="PROSITE" id="PS50076">
    <property type="entry name" value="DNAJ_2"/>
    <property type="match status" value="1"/>
</dbReference>
<evidence type="ECO:0000313" key="5">
    <source>
        <dbReference type="Proteomes" id="UP001152799"/>
    </source>
</evidence>
<dbReference type="GO" id="GO:0051087">
    <property type="term" value="F:protein-folding chaperone binding"/>
    <property type="evidence" value="ECO:0007669"/>
    <property type="project" value="InterPro"/>
</dbReference>
<proteinExistence type="inferred from homology"/>
<dbReference type="GO" id="GO:0005739">
    <property type="term" value="C:mitochondrion"/>
    <property type="evidence" value="ECO:0007669"/>
    <property type="project" value="TreeGrafter"/>
</dbReference>
<dbReference type="InterPro" id="IPR004640">
    <property type="entry name" value="HscB"/>
</dbReference>
<organism evidence="4 5">
    <name type="scientific">Ceutorhynchus assimilis</name>
    <name type="common">cabbage seed weevil</name>
    <dbReference type="NCBI Taxonomy" id="467358"/>
    <lineage>
        <taxon>Eukaryota</taxon>
        <taxon>Metazoa</taxon>
        <taxon>Ecdysozoa</taxon>
        <taxon>Arthropoda</taxon>
        <taxon>Hexapoda</taxon>
        <taxon>Insecta</taxon>
        <taxon>Pterygota</taxon>
        <taxon>Neoptera</taxon>
        <taxon>Endopterygota</taxon>
        <taxon>Coleoptera</taxon>
        <taxon>Polyphaga</taxon>
        <taxon>Cucujiformia</taxon>
        <taxon>Curculionidae</taxon>
        <taxon>Ceutorhynchinae</taxon>
        <taxon>Ceutorhynchus</taxon>
    </lineage>
</organism>
<keyword evidence="5" id="KW-1185">Reference proteome</keyword>
<dbReference type="Pfam" id="PF07743">
    <property type="entry name" value="HSCB_C"/>
    <property type="match status" value="1"/>
</dbReference>
<dbReference type="InterPro" id="IPR001623">
    <property type="entry name" value="DnaJ_domain"/>
</dbReference>
<dbReference type="Gene3D" id="1.10.287.110">
    <property type="entry name" value="DnaJ domain"/>
    <property type="match status" value="1"/>
</dbReference>
<keyword evidence="2" id="KW-0143">Chaperone</keyword>
<dbReference type="Gene3D" id="1.20.1280.20">
    <property type="entry name" value="HscB, C-terminal domain"/>
    <property type="match status" value="1"/>
</dbReference>
<evidence type="ECO:0000256" key="1">
    <source>
        <dbReference type="ARBA" id="ARBA00010476"/>
    </source>
</evidence>
<dbReference type="SUPFAM" id="SSF47144">
    <property type="entry name" value="HSC20 (HSCB), C-terminal oligomerisation domain"/>
    <property type="match status" value="1"/>
</dbReference>
<dbReference type="HAMAP" id="MF_00682">
    <property type="entry name" value="HscB"/>
    <property type="match status" value="1"/>
</dbReference>
<reference evidence="4" key="1">
    <citation type="submission" date="2022-01" db="EMBL/GenBank/DDBJ databases">
        <authorList>
            <person name="King R."/>
        </authorList>
    </citation>
    <scope>NUCLEOTIDE SEQUENCE</scope>
</reference>
<dbReference type="InterPro" id="IPR036869">
    <property type="entry name" value="J_dom_sf"/>
</dbReference>